<dbReference type="SUPFAM" id="SSF51126">
    <property type="entry name" value="Pectin lyase-like"/>
    <property type="match status" value="1"/>
</dbReference>
<feature type="signal peptide" evidence="2">
    <location>
        <begin position="1"/>
        <end position="25"/>
    </location>
</feature>
<protein>
    <recommendedName>
        <fullName evidence="5">Autotransporter-associated beta strand repeat protein</fullName>
    </recommendedName>
</protein>
<evidence type="ECO:0000313" key="3">
    <source>
        <dbReference type="EMBL" id="MBC2595908.1"/>
    </source>
</evidence>
<evidence type="ECO:0000256" key="2">
    <source>
        <dbReference type="SAM" id="SignalP"/>
    </source>
</evidence>
<dbReference type="RefSeq" id="WP_185676836.1">
    <property type="nucleotide sequence ID" value="NZ_JACHVB010000058.1"/>
</dbReference>
<sequence>MMKKNSLLTFLVVSACAFPVAGALGADYRWNSSYDPSSYSVAGNWQVWNGSSWTTATTAPTASDNIVTPNLYAGATINDVPGNSVNNFTVDLSANWRIMNPPSGSVARTYTIEGDLAKSGSGSLLFHPYGTTSPGYTLSVGGNVQTNGGVLLMGSSGIAMTSVSVGGSTTVASGATLRVNADSATFGALTVNGRTYVHDADISGGSTGGLTASSLSGNSGTVAAKSYGSNASTATLTLNGSGASVSSYAGLMVDGTGTGTTLALLKSGSYTQVLTGSNTYSGGTLISGGSLFVNNASGSGTGTAAVSVGEGLLGGTGIITGAVQVGDGTGSFQSALVTAGVAEGDIGTLSMGALDMAYTDAAYVVDMNSDSGTADLINVNGSANLGSGLASLIVSDQGRTSLSAGYRFTIISTLAGVSGYFDGLGEGDTVVIGANIYRISYGIDLDDSVTLTVVPEASSGLMGALGALLVVVCQCRRRRS</sequence>
<dbReference type="Pfam" id="PF12951">
    <property type="entry name" value="PATR"/>
    <property type="match status" value="1"/>
</dbReference>
<feature type="chain" id="PRO_5032378386" description="Autotransporter-associated beta strand repeat protein" evidence="2">
    <location>
        <begin position="26"/>
        <end position="480"/>
    </location>
</feature>
<dbReference type="AlphaFoldDB" id="A0A842HIU8"/>
<keyword evidence="4" id="KW-1185">Reference proteome</keyword>
<reference evidence="3 4" key="1">
    <citation type="submission" date="2020-07" db="EMBL/GenBank/DDBJ databases">
        <authorList>
            <person name="Feng X."/>
        </authorList>
    </citation>
    <scope>NUCLEOTIDE SEQUENCE [LARGE SCALE GENOMIC DNA]</scope>
    <source>
        <strain evidence="3 4">JCM31066</strain>
    </source>
</reference>
<dbReference type="EMBL" id="JACHVB010000058">
    <property type="protein sequence ID" value="MBC2595908.1"/>
    <property type="molecule type" value="Genomic_DNA"/>
</dbReference>
<dbReference type="NCBIfam" id="TIGR02601">
    <property type="entry name" value="autotrns_rpt"/>
    <property type="match status" value="1"/>
</dbReference>
<dbReference type="InterPro" id="IPR013425">
    <property type="entry name" value="Autotrns_rpt"/>
</dbReference>
<name>A0A842HIU8_9BACT</name>
<comment type="caution">
    <text evidence="3">The sequence shown here is derived from an EMBL/GenBank/DDBJ whole genome shotgun (WGS) entry which is preliminary data.</text>
</comment>
<evidence type="ECO:0008006" key="5">
    <source>
        <dbReference type="Google" id="ProtNLM"/>
    </source>
</evidence>
<accession>A0A842HIU8</accession>
<dbReference type="Proteomes" id="UP000546464">
    <property type="component" value="Unassembled WGS sequence"/>
</dbReference>
<gene>
    <name evidence="3" type="ORF">H5P28_16710</name>
</gene>
<evidence type="ECO:0000313" key="4">
    <source>
        <dbReference type="Proteomes" id="UP000546464"/>
    </source>
</evidence>
<evidence type="ECO:0000256" key="1">
    <source>
        <dbReference type="ARBA" id="ARBA00022729"/>
    </source>
</evidence>
<keyword evidence="1 2" id="KW-0732">Signal</keyword>
<dbReference type="InterPro" id="IPR011050">
    <property type="entry name" value="Pectin_lyase_fold/virulence"/>
</dbReference>
<organism evidence="3 4">
    <name type="scientific">Ruficoccus amylovorans</name>
    <dbReference type="NCBI Taxonomy" id="1804625"/>
    <lineage>
        <taxon>Bacteria</taxon>
        <taxon>Pseudomonadati</taxon>
        <taxon>Verrucomicrobiota</taxon>
        <taxon>Opitutia</taxon>
        <taxon>Puniceicoccales</taxon>
        <taxon>Cerasicoccaceae</taxon>
        <taxon>Ruficoccus</taxon>
    </lineage>
</organism>
<proteinExistence type="predicted"/>
<dbReference type="PROSITE" id="PS51257">
    <property type="entry name" value="PROKAR_LIPOPROTEIN"/>
    <property type="match status" value="1"/>
</dbReference>